<dbReference type="InterPro" id="IPR019516">
    <property type="entry name" value="Glomulin/ALF4"/>
</dbReference>
<dbReference type="InterPro" id="IPR013877">
    <property type="entry name" value="YAP-bd/ALF4/Glomulin"/>
</dbReference>
<dbReference type="PANTHER" id="PTHR15430:SF1">
    <property type="entry name" value="GLOMULIN"/>
    <property type="match status" value="1"/>
</dbReference>
<dbReference type="GO" id="GO:0005737">
    <property type="term" value="C:cytoplasm"/>
    <property type="evidence" value="ECO:0007669"/>
    <property type="project" value="TreeGrafter"/>
</dbReference>
<comment type="caution">
    <text evidence="1">The sequence shown here is derived from an EMBL/GenBank/DDBJ whole genome shotgun (WGS) entry which is preliminary data.</text>
</comment>
<dbReference type="PANTHER" id="PTHR15430">
    <property type="entry name" value="GLOMULIN"/>
    <property type="match status" value="1"/>
</dbReference>
<gene>
    <name evidence="1" type="ORF">GUJ93_ZPchr0008g13656</name>
</gene>
<accession>A0A8J5RCC8</accession>
<keyword evidence="2" id="KW-1185">Reference proteome</keyword>
<organism evidence="1 2">
    <name type="scientific">Zizania palustris</name>
    <name type="common">Northern wild rice</name>
    <dbReference type="NCBI Taxonomy" id="103762"/>
    <lineage>
        <taxon>Eukaryota</taxon>
        <taxon>Viridiplantae</taxon>
        <taxon>Streptophyta</taxon>
        <taxon>Embryophyta</taxon>
        <taxon>Tracheophyta</taxon>
        <taxon>Spermatophyta</taxon>
        <taxon>Magnoliopsida</taxon>
        <taxon>Liliopsida</taxon>
        <taxon>Poales</taxon>
        <taxon>Poaceae</taxon>
        <taxon>BOP clade</taxon>
        <taxon>Oryzoideae</taxon>
        <taxon>Oryzeae</taxon>
        <taxon>Zizaniinae</taxon>
        <taxon>Zizania</taxon>
    </lineage>
</organism>
<evidence type="ECO:0000313" key="2">
    <source>
        <dbReference type="Proteomes" id="UP000729402"/>
    </source>
</evidence>
<dbReference type="Pfam" id="PF08568">
    <property type="entry name" value="Kinetochor_Ybp2"/>
    <property type="match status" value="1"/>
</dbReference>
<reference evidence="1" key="1">
    <citation type="journal article" date="2021" name="bioRxiv">
        <title>Whole Genome Assembly and Annotation of Northern Wild Rice, Zizania palustris L., Supports a Whole Genome Duplication in the Zizania Genus.</title>
        <authorList>
            <person name="Haas M."/>
            <person name="Kono T."/>
            <person name="Macchietto M."/>
            <person name="Millas R."/>
            <person name="McGilp L."/>
            <person name="Shao M."/>
            <person name="Duquette J."/>
            <person name="Hirsch C.N."/>
            <person name="Kimball J."/>
        </authorList>
    </citation>
    <scope>NUCLEOTIDE SEQUENCE</scope>
    <source>
        <tissue evidence="1">Fresh leaf tissue</tissue>
    </source>
</reference>
<protein>
    <submittedName>
        <fullName evidence="1">Uncharacterized protein</fullName>
    </submittedName>
</protein>
<name>A0A8J5RCC8_ZIZPA</name>
<proteinExistence type="predicted"/>
<dbReference type="EMBL" id="JAAALK010000290">
    <property type="protein sequence ID" value="KAG8046947.1"/>
    <property type="molecule type" value="Genomic_DNA"/>
</dbReference>
<dbReference type="AlphaFoldDB" id="A0A8J5RCC8"/>
<sequence length="435" mass="48935">MASNGSVYFVLLLNGLARDCDEEYGKIIVDLFNATFQIGNAIQEMCKEMVNQKKEELCSILSLYSLQNIALVSRCKQQHIFSACGSVVLQHSKFLTFCGFTYLGLLTGNDVTSATHKLSKDKDADLLDCFPFAMDGASLAVVWTYMNGEMSEYTRAELESALKDVKDNHMRMWQSINMLRYVLSSTHYPWVIKSHSLDLLLTIVNENHIEETNDHVDFSSSAPQTFATLKAIESVMISAPDALMRKKAFASLKKVISMVPQSQRFDILQALIKNSIFPSLTAILLDLVKDEVSRESRQADQGCVESDQFQDGREWPPPWFSHALELVELILKPPEGGPPCLPDHGEQVLSALNLLRFILIIDSRGSRSRKMFAEETMRKVRSEWLIPLRPIVAGIQSESEEDGSELANHIMCALNPVQLVLYRCIELVEDKMKGS</sequence>
<dbReference type="OrthoDB" id="619536at2759"/>
<dbReference type="GO" id="GO:0055105">
    <property type="term" value="F:ubiquitin-protein transferase inhibitor activity"/>
    <property type="evidence" value="ECO:0007669"/>
    <property type="project" value="TreeGrafter"/>
</dbReference>
<dbReference type="Proteomes" id="UP000729402">
    <property type="component" value="Unassembled WGS sequence"/>
</dbReference>
<reference evidence="1" key="2">
    <citation type="submission" date="2021-02" db="EMBL/GenBank/DDBJ databases">
        <authorList>
            <person name="Kimball J.A."/>
            <person name="Haas M.W."/>
            <person name="Macchietto M."/>
            <person name="Kono T."/>
            <person name="Duquette J."/>
            <person name="Shao M."/>
        </authorList>
    </citation>
    <scope>NUCLEOTIDE SEQUENCE</scope>
    <source>
        <tissue evidence="1">Fresh leaf tissue</tissue>
    </source>
</reference>
<evidence type="ECO:0000313" key="1">
    <source>
        <dbReference type="EMBL" id="KAG8046947.1"/>
    </source>
</evidence>